<dbReference type="GO" id="GO:0009236">
    <property type="term" value="P:cobalamin biosynthetic process"/>
    <property type="evidence" value="ECO:0007669"/>
    <property type="project" value="UniProtKB-UniRule"/>
</dbReference>
<dbReference type="PIRSF" id="PIRSF006135">
    <property type="entry name" value="CobU"/>
    <property type="match status" value="1"/>
</dbReference>
<comment type="similarity">
    <text evidence="7 14">Belongs to the CobU/CobP family.</text>
</comment>
<evidence type="ECO:0000256" key="10">
    <source>
        <dbReference type="ARBA" id="ARBA00022741"/>
    </source>
</evidence>
<evidence type="ECO:0000256" key="5">
    <source>
        <dbReference type="ARBA" id="ARBA00004692"/>
    </source>
</evidence>
<feature type="binding site" evidence="16">
    <location>
        <position position="67"/>
    </location>
    <ligand>
        <name>GTP</name>
        <dbReference type="ChEBI" id="CHEBI:37565"/>
    </ligand>
</feature>
<comment type="pathway">
    <text evidence="5 14">Cofactor biosynthesis; adenosylcobalamin biosynthesis; adenosylcobalamin from cob(II)yrinate a,c-diamide: step 6/7.</text>
</comment>
<evidence type="ECO:0000256" key="9">
    <source>
        <dbReference type="ARBA" id="ARBA00022679"/>
    </source>
</evidence>
<proteinExistence type="inferred from homology"/>
<evidence type="ECO:0000313" key="17">
    <source>
        <dbReference type="EMBL" id="GHF78980.1"/>
    </source>
</evidence>
<dbReference type="Proteomes" id="UP000623842">
    <property type="component" value="Unassembled WGS sequence"/>
</dbReference>
<dbReference type="Pfam" id="PF02283">
    <property type="entry name" value="CobU"/>
    <property type="match status" value="1"/>
</dbReference>
<gene>
    <name evidence="17" type="primary">cobU</name>
    <name evidence="17" type="ORF">GCM10017161_02650</name>
</gene>
<comment type="catalytic activity">
    <reaction evidence="2 14">
        <text>adenosylcob(III)inamide phosphate + GTP + H(+) = adenosylcob(III)inamide-GDP + diphosphate</text>
        <dbReference type="Rhea" id="RHEA:22712"/>
        <dbReference type="ChEBI" id="CHEBI:15378"/>
        <dbReference type="ChEBI" id="CHEBI:33019"/>
        <dbReference type="ChEBI" id="CHEBI:37565"/>
        <dbReference type="ChEBI" id="CHEBI:58502"/>
        <dbReference type="ChEBI" id="CHEBI:60487"/>
        <dbReference type="EC" id="2.7.7.62"/>
    </reaction>
</comment>
<evidence type="ECO:0000313" key="18">
    <source>
        <dbReference type="Proteomes" id="UP000623842"/>
    </source>
</evidence>
<keyword evidence="18" id="KW-1185">Reference proteome</keyword>
<reference evidence="17" key="2">
    <citation type="submission" date="2020-09" db="EMBL/GenBank/DDBJ databases">
        <authorList>
            <person name="Sun Q."/>
            <person name="Kim S."/>
        </authorList>
    </citation>
    <scope>NUCLEOTIDE SEQUENCE</scope>
    <source>
        <strain evidence="17">KCTC 42731</strain>
    </source>
</reference>
<feature type="binding site" evidence="16">
    <location>
        <position position="88"/>
    </location>
    <ligand>
        <name>GTP</name>
        <dbReference type="ChEBI" id="CHEBI:37565"/>
    </ligand>
</feature>
<dbReference type="GO" id="GO:0043752">
    <property type="term" value="F:adenosylcobinamide kinase activity"/>
    <property type="evidence" value="ECO:0007669"/>
    <property type="project" value="UniProtKB-EC"/>
</dbReference>
<organism evidence="17 18">
    <name type="scientific">Thalassotalea marina</name>
    <dbReference type="NCBI Taxonomy" id="1673741"/>
    <lineage>
        <taxon>Bacteria</taxon>
        <taxon>Pseudomonadati</taxon>
        <taxon>Pseudomonadota</taxon>
        <taxon>Gammaproteobacteria</taxon>
        <taxon>Alteromonadales</taxon>
        <taxon>Colwelliaceae</taxon>
        <taxon>Thalassotalea</taxon>
    </lineage>
</organism>
<dbReference type="Gene3D" id="3.40.50.300">
    <property type="entry name" value="P-loop containing nucleotide triphosphate hydrolases"/>
    <property type="match status" value="1"/>
</dbReference>
<evidence type="ECO:0000256" key="13">
    <source>
        <dbReference type="ARBA" id="ARBA00023134"/>
    </source>
</evidence>
<evidence type="ECO:0000256" key="2">
    <source>
        <dbReference type="ARBA" id="ARBA00000711"/>
    </source>
</evidence>
<dbReference type="CDD" id="cd00544">
    <property type="entry name" value="CobU"/>
    <property type="match status" value="1"/>
</dbReference>
<comment type="catalytic activity">
    <reaction evidence="3">
        <text>adenosylcob(III)inamide + GTP = adenosylcob(III)inamide phosphate + GDP + H(+)</text>
        <dbReference type="Rhea" id="RHEA:15765"/>
        <dbReference type="ChEBI" id="CHEBI:2480"/>
        <dbReference type="ChEBI" id="CHEBI:15378"/>
        <dbReference type="ChEBI" id="CHEBI:37565"/>
        <dbReference type="ChEBI" id="CHEBI:58189"/>
        <dbReference type="ChEBI" id="CHEBI:58502"/>
        <dbReference type="EC" id="2.7.1.156"/>
    </reaction>
</comment>
<keyword evidence="12 14" id="KW-0067">ATP-binding</keyword>
<name>A0A919BAL8_9GAMM</name>
<feature type="binding site" evidence="16">
    <location>
        <begin position="7"/>
        <end position="14"/>
    </location>
    <ligand>
        <name>GTP</name>
        <dbReference type="ChEBI" id="CHEBI:37565"/>
    </ligand>
</feature>
<dbReference type="GO" id="GO:0008820">
    <property type="term" value="F:cobinamide phosphate guanylyltransferase activity"/>
    <property type="evidence" value="ECO:0007669"/>
    <property type="project" value="UniProtKB-UniRule"/>
</dbReference>
<dbReference type="EC" id="2.7.7.62" evidence="14"/>
<keyword evidence="9 14" id="KW-0808">Transferase</keyword>
<evidence type="ECO:0000256" key="11">
    <source>
        <dbReference type="ARBA" id="ARBA00022777"/>
    </source>
</evidence>
<evidence type="ECO:0000256" key="7">
    <source>
        <dbReference type="ARBA" id="ARBA00007490"/>
    </source>
</evidence>
<evidence type="ECO:0000256" key="1">
    <source>
        <dbReference type="ARBA" id="ARBA00000312"/>
    </source>
</evidence>
<comment type="function">
    <text evidence="4 14">Catalyzes ATP-dependent phosphorylation of adenosylcobinamide and addition of GMP to adenosylcobinamide phosphate.</text>
</comment>
<reference evidence="17" key="1">
    <citation type="journal article" date="2014" name="Int. J. Syst. Evol. Microbiol.">
        <title>Complete genome sequence of Corynebacterium casei LMG S-19264T (=DSM 44701T), isolated from a smear-ripened cheese.</title>
        <authorList>
            <consortium name="US DOE Joint Genome Institute (JGI-PGF)"/>
            <person name="Walter F."/>
            <person name="Albersmeier A."/>
            <person name="Kalinowski J."/>
            <person name="Ruckert C."/>
        </authorList>
    </citation>
    <scope>NUCLEOTIDE SEQUENCE</scope>
    <source>
        <strain evidence="17">KCTC 42731</strain>
    </source>
</reference>
<dbReference type="EC" id="2.7.1.156" evidence="14"/>
<dbReference type="GO" id="GO:0005525">
    <property type="term" value="F:GTP binding"/>
    <property type="evidence" value="ECO:0007669"/>
    <property type="project" value="UniProtKB-UniRule"/>
</dbReference>
<dbReference type="SUPFAM" id="SSF52540">
    <property type="entry name" value="P-loop containing nucleoside triphosphate hydrolases"/>
    <property type="match status" value="1"/>
</dbReference>
<comment type="pathway">
    <text evidence="6 14">Cofactor biosynthesis; adenosylcobalamin biosynthesis; adenosylcobalamin from cob(II)yrinate a,c-diamide: step 5/7.</text>
</comment>
<keyword evidence="13 14" id="KW-0342">GTP-binding</keyword>
<keyword evidence="10 14" id="KW-0547">Nucleotide-binding</keyword>
<dbReference type="NCBIfam" id="NF004469">
    <property type="entry name" value="PRK05800.1"/>
    <property type="match status" value="1"/>
</dbReference>
<dbReference type="PANTHER" id="PTHR34848">
    <property type="match status" value="1"/>
</dbReference>
<evidence type="ECO:0000256" key="8">
    <source>
        <dbReference type="ARBA" id="ARBA00022573"/>
    </source>
</evidence>
<dbReference type="AlphaFoldDB" id="A0A919BAL8"/>
<dbReference type="InterPro" id="IPR027417">
    <property type="entry name" value="P-loop_NTPase"/>
</dbReference>
<dbReference type="RefSeq" id="WP_189766914.1">
    <property type="nucleotide sequence ID" value="NZ_BNCK01000001.1"/>
</dbReference>
<evidence type="ECO:0000256" key="4">
    <source>
        <dbReference type="ARBA" id="ARBA00003889"/>
    </source>
</evidence>
<keyword evidence="8 14" id="KW-0169">Cobalamin biosynthesis</keyword>
<feature type="binding site" evidence="16">
    <location>
        <begin position="38"/>
        <end position="40"/>
    </location>
    <ligand>
        <name>GTP</name>
        <dbReference type="ChEBI" id="CHEBI:37565"/>
    </ligand>
</feature>
<comment type="catalytic activity">
    <reaction evidence="1 14">
        <text>adenosylcob(III)inamide + ATP = adenosylcob(III)inamide phosphate + ADP + H(+)</text>
        <dbReference type="Rhea" id="RHEA:15769"/>
        <dbReference type="ChEBI" id="CHEBI:2480"/>
        <dbReference type="ChEBI" id="CHEBI:15378"/>
        <dbReference type="ChEBI" id="CHEBI:30616"/>
        <dbReference type="ChEBI" id="CHEBI:58502"/>
        <dbReference type="ChEBI" id="CHEBI:456216"/>
        <dbReference type="EC" id="2.7.1.156"/>
    </reaction>
</comment>
<dbReference type="GO" id="GO:0005524">
    <property type="term" value="F:ATP binding"/>
    <property type="evidence" value="ECO:0007669"/>
    <property type="project" value="UniProtKB-UniRule"/>
</dbReference>
<dbReference type="EMBL" id="BNCK01000001">
    <property type="protein sequence ID" value="GHF78980.1"/>
    <property type="molecule type" value="Genomic_DNA"/>
</dbReference>
<evidence type="ECO:0000256" key="15">
    <source>
        <dbReference type="PIRSR" id="PIRSR006135-1"/>
    </source>
</evidence>
<evidence type="ECO:0000256" key="3">
    <source>
        <dbReference type="ARBA" id="ARBA00001522"/>
    </source>
</evidence>
<keyword evidence="11 14" id="KW-0418">Kinase</keyword>
<evidence type="ECO:0000256" key="14">
    <source>
        <dbReference type="PIRNR" id="PIRNR006135"/>
    </source>
</evidence>
<sequence length="188" mass="20744">MLHLVTGGARSGKSSFAENWLIEQHQQSANGCRLYYLATAQAFDDEMRQRIALHQQGRLSQGWQLIETPTKVIEQLTTLSDHSFVLLDCLTLWLSNHLLMLEETASFSDKSEQLSGHVKTLSQGLAEQAKRMTIVVVANEVGLGIVPLGELNRLFVDHAGWLNQQIAANAQQVTLVTAGIPLTLKGNL</sequence>
<comment type="caution">
    <text evidence="17">The sequence shown here is derived from an EMBL/GenBank/DDBJ whole genome shotgun (WGS) entry which is preliminary data.</text>
</comment>
<dbReference type="InterPro" id="IPR003203">
    <property type="entry name" value="CobU/CobP"/>
</dbReference>
<evidence type="ECO:0000256" key="12">
    <source>
        <dbReference type="ARBA" id="ARBA00022840"/>
    </source>
</evidence>
<evidence type="ECO:0000256" key="6">
    <source>
        <dbReference type="ARBA" id="ARBA00005159"/>
    </source>
</evidence>
<protein>
    <recommendedName>
        <fullName evidence="14">Bifunctional adenosylcobalamin biosynthesis protein</fullName>
        <ecNumber evidence="14">2.7.1.156</ecNumber>
        <ecNumber evidence="14">2.7.7.62</ecNumber>
    </recommendedName>
</protein>
<accession>A0A919BAL8</accession>
<feature type="active site" description="GMP-histidine intermediate" evidence="15">
    <location>
        <position position="54"/>
    </location>
</feature>
<dbReference type="PANTHER" id="PTHR34848:SF1">
    <property type="entry name" value="BIFUNCTIONAL ADENOSYLCOBALAMIN BIOSYNTHESIS PROTEIN COBU"/>
    <property type="match status" value="1"/>
</dbReference>
<evidence type="ECO:0000256" key="16">
    <source>
        <dbReference type="PIRSR" id="PIRSR006135-2"/>
    </source>
</evidence>